<dbReference type="Proteomes" id="UP000264605">
    <property type="component" value="Plasmid unnamed1"/>
</dbReference>
<keyword evidence="1" id="KW-0614">Plasmid</keyword>
<reference evidence="2 3" key="1">
    <citation type="submission" date="2016-10" db="EMBL/GenBank/DDBJ databases">
        <authorList>
            <person name="Varghese N."/>
            <person name="Submissions S."/>
        </authorList>
    </citation>
    <scope>NUCLEOTIDE SEQUENCE [LARGE SCALE GENOMIC DNA]</scope>
    <source>
        <strain evidence="2 3">CGMCC 1.8499</strain>
    </source>
</reference>
<dbReference type="Proteomes" id="UP000183805">
    <property type="component" value="Unassembled WGS sequence"/>
</dbReference>
<dbReference type="AlphaFoldDB" id="A0AAD0S2E7"/>
<dbReference type="SUPFAM" id="SSF53850">
    <property type="entry name" value="Periplasmic binding protein-like II"/>
    <property type="match status" value="1"/>
</dbReference>
<protein>
    <submittedName>
        <fullName evidence="1">Uncharacterized protein</fullName>
    </submittedName>
</protein>
<evidence type="ECO:0000313" key="2">
    <source>
        <dbReference type="EMBL" id="SFT53245.1"/>
    </source>
</evidence>
<reference evidence="1 4" key="2">
    <citation type="submission" date="2018-08" db="EMBL/GenBank/DDBJ databases">
        <title>Draft genome sequence of Pseudoalteromonas donghaensis HJ51.</title>
        <authorList>
            <person name="Oh J."/>
            <person name="Roh D."/>
        </authorList>
    </citation>
    <scope>NUCLEOTIDE SEQUENCE [LARGE SCALE GENOMIC DNA]</scope>
    <source>
        <strain evidence="1 4">HJ51</strain>
        <plasmid evidence="1 4">unnamed1</plasmid>
    </source>
</reference>
<dbReference type="GeneID" id="99507067"/>
<organism evidence="1 4">
    <name type="scientific">Pseudoalteromonas lipolytica</name>
    <dbReference type="NCBI Taxonomy" id="570156"/>
    <lineage>
        <taxon>Bacteria</taxon>
        <taxon>Pseudomonadati</taxon>
        <taxon>Pseudomonadota</taxon>
        <taxon>Gammaproteobacteria</taxon>
        <taxon>Alteromonadales</taxon>
        <taxon>Pseudoalteromonadaceae</taxon>
        <taxon>Pseudoalteromonas</taxon>
    </lineage>
</organism>
<dbReference type="KEGG" id="pdj:D0907_16425"/>
<sequence>MKLYATILLLCIYAVPVNSEPLHVKIMTDFIPQADGSPENEATEFVLAAATELGNKISLQFVPGSQLQDWKQLSQLPDVCLLNKLKTPEREASAIFTRYPLMAFPENKLIVFNKPTLPNSISLTDAVNYYDLTIGVTSRRSYSAKIDDFIKRHEEHFFKVDGAANAIQLGYMLFENKIDAIFEYKSMFIHRYQRAHGIDKIRYLTIEPSEPAAFGYIACSPSPQGKQAIALFEHALQTEKIKTLISTRLMELFPAPDNTLIVDAFNAAYKN</sequence>
<proteinExistence type="predicted"/>
<evidence type="ECO:0000313" key="3">
    <source>
        <dbReference type="Proteomes" id="UP000183805"/>
    </source>
</evidence>
<keyword evidence="3" id="KW-1185">Reference proteome</keyword>
<geneLocation type="plasmid" evidence="1 4">
    <name>unnamed1</name>
</geneLocation>
<name>A0AAD0S2E7_9GAMM</name>
<dbReference type="RefSeq" id="WP_065979003.1">
    <property type="nucleotide sequence ID" value="NZ_CP032091.1"/>
</dbReference>
<dbReference type="EMBL" id="CP032091">
    <property type="protein sequence ID" value="AXV66915.1"/>
    <property type="molecule type" value="Genomic_DNA"/>
</dbReference>
<accession>A0AAD0S2E7</accession>
<gene>
    <name evidence="1" type="ORF">D0907_16425</name>
    <name evidence="2" type="ORF">SAMN04487854_104120</name>
</gene>
<dbReference type="EMBL" id="FPAZ01000004">
    <property type="protein sequence ID" value="SFT53245.1"/>
    <property type="molecule type" value="Genomic_DNA"/>
</dbReference>
<evidence type="ECO:0000313" key="1">
    <source>
        <dbReference type="EMBL" id="AXV66915.1"/>
    </source>
</evidence>
<evidence type="ECO:0000313" key="4">
    <source>
        <dbReference type="Proteomes" id="UP000264605"/>
    </source>
</evidence>